<evidence type="ECO:0000259" key="5">
    <source>
        <dbReference type="Pfam" id="PF01625"/>
    </source>
</evidence>
<evidence type="ECO:0000256" key="1">
    <source>
        <dbReference type="ARBA" id="ARBA00023002"/>
    </source>
</evidence>
<evidence type="ECO:0000256" key="2">
    <source>
        <dbReference type="ARBA" id="ARBA00047806"/>
    </source>
</evidence>
<dbReference type="Gene3D" id="3.30.1060.10">
    <property type="entry name" value="Peptide methionine sulphoxide reductase MsrA"/>
    <property type="match status" value="1"/>
</dbReference>
<feature type="active site" evidence="4">
    <location>
        <position position="13"/>
    </location>
</feature>
<name>A0A4R6UBI3_9BURK</name>
<dbReference type="HAMAP" id="MF_01401">
    <property type="entry name" value="MsrA"/>
    <property type="match status" value="1"/>
</dbReference>
<comment type="function">
    <text evidence="4">Has an important function as a repair enzyme for proteins that have been inactivated by oxidation. Catalyzes the reversible oxidation-reduction of methionine sulfoxide in proteins to methionine.</text>
</comment>
<keyword evidence="1 4" id="KW-0560">Oxidoreductase</keyword>
<dbReference type="RefSeq" id="WP_133596139.1">
    <property type="nucleotide sequence ID" value="NZ_SNYL01000004.1"/>
</dbReference>
<dbReference type="OrthoDB" id="4174719at2"/>
<protein>
    <recommendedName>
        <fullName evidence="4">Peptide methionine sulfoxide reductase MsrA</fullName>
        <shortName evidence="4">Protein-methionine-S-oxide reductase</shortName>
        <ecNumber evidence="4">1.8.4.11</ecNumber>
    </recommendedName>
    <alternativeName>
        <fullName evidence="4">Peptide-methionine (S)-S-oxide reductase</fullName>
        <shortName evidence="4">Peptide Met(O) reductase</shortName>
    </alternativeName>
</protein>
<keyword evidence="7" id="KW-1185">Reference proteome</keyword>
<dbReference type="Proteomes" id="UP000295510">
    <property type="component" value="Unassembled WGS sequence"/>
</dbReference>
<dbReference type="EC" id="1.8.4.11" evidence="4"/>
<evidence type="ECO:0000313" key="7">
    <source>
        <dbReference type="Proteomes" id="UP000295510"/>
    </source>
</evidence>
<dbReference type="Pfam" id="PF01625">
    <property type="entry name" value="PMSR"/>
    <property type="match status" value="1"/>
</dbReference>
<dbReference type="EMBL" id="SNYL01000004">
    <property type="protein sequence ID" value="TDQ43941.1"/>
    <property type="molecule type" value="Genomic_DNA"/>
</dbReference>
<evidence type="ECO:0000313" key="6">
    <source>
        <dbReference type="EMBL" id="TDQ43941.1"/>
    </source>
</evidence>
<dbReference type="PANTHER" id="PTHR43774">
    <property type="entry name" value="PEPTIDE METHIONINE SULFOXIDE REDUCTASE"/>
    <property type="match status" value="1"/>
</dbReference>
<gene>
    <name evidence="4" type="primary">msrA</name>
    <name evidence="6" type="ORF">DFR43_10419</name>
</gene>
<evidence type="ECO:0000256" key="3">
    <source>
        <dbReference type="ARBA" id="ARBA00048782"/>
    </source>
</evidence>
<proteinExistence type="inferred from homology"/>
<comment type="catalytic activity">
    <reaction evidence="3 4">
        <text>[thioredoxin]-disulfide + L-methionine + H2O = L-methionine (S)-S-oxide + [thioredoxin]-dithiol</text>
        <dbReference type="Rhea" id="RHEA:19993"/>
        <dbReference type="Rhea" id="RHEA-COMP:10698"/>
        <dbReference type="Rhea" id="RHEA-COMP:10700"/>
        <dbReference type="ChEBI" id="CHEBI:15377"/>
        <dbReference type="ChEBI" id="CHEBI:29950"/>
        <dbReference type="ChEBI" id="CHEBI:50058"/>
        <dbReference type="ChEBI" id="CHEBI:57844"/>
        <dbReference type="ChEBI" id="CHEBI:58772"/>
        <dbReference type="EC" id="1.8.4.11"/>
    </reaction>
</comment>
<dbReference type="NCBIfam" id="TIGR00401">
    <property type="entry name" value="msrA"/>
    <property type="match status" value="1"/>
</dbReference>
<evidence type="ECO:0000256" key="4">
    <source>
        <dbReference type="HAMAP-Rule" id="MF_01401"/>
    </source>
</evidence>
<dbReference type="InterPro" id="IPR036509">
    <property type="entry name" value="Met_Sox_Rdtase_MsrA_sf"/>
</dbReference>
<dbReference type="AlphaFoldDB" id="A0A4R6UBI3"/>
<feature type="domain" description="Peptide methionine sulphoxide reductase MsrA" evidence="5">
    <location>
        <begin position="7"/>
        <end position="158"/>
    </location>
</feature>
<comment type="caution">
    <text evidence="6">The sequence shown here is derived from an EMBL/GenBank/DDBJ whole genome shotgun (WGS) entry which is preliminary data.</text>
</comment>
<reference evidence="6 7" key="1">
    <citation type="submission" date="2019-03" db="EMBL/GenBank/DDBJ databases">
        <title>Genomic Encyclopedia of Type Strains, Phase IV (KMG-IV): sequencing the most valuable type-strain genomes for metagenomic binning, comparative biology and taxonomic classification.</title>
        <authorList>
            <person name="Goeker M."/>
        </authorList>
    </citation>
    <scope>NUCLEOTIDE SEQUENCE [LARGE SCALE GENOMIC DNA]</scope>
    <source>
        <strain evidence="6 7">DSM 19605</strain>
    </source>
</reference>
<dbReference type="SUPFAM" id="SSF55068">
    <property type="entry name" value="Peptide methionine sulfoxide reductase"/>
    <property type="match status" value="1"/>
</dbReference>
<dbReference type="GO" id="GO:0033744">
    <property type="term" value="F:L-methionine:thioredoxin-disulfide S-oxidoreductase activity"/>
    <property type="evidence" value="ECO:0007669"/>
    <property type="project" value="RHEA"/>
</dbReference>
<accession>A0A4R6UBI3</accession>
<dbReference type="GO" id="GO:0008113">
    <property type="term" value="F:peptide-methionine (S)-S-oxide reductase activity"/>
    <property type="evidence" value="ECO:0007669"/>
    <property type="project" value="UniProtKB-UniRule"/>
</dbReference>
<organism evidence="6 7">
    <name type="scientific">Tepidicella xavieri</name>
    <dbReference type="NCBI Taxonomy" id="360241"/>
    <lineage>
        <taxon>Bacteria</taxon>
        <taxon>Pseudomonadati</taxon>
        <taxon>Pseudomonadota</taxon>
        <taxon>Betaproteobacteria</taxon>
        <taxon>Burkholderiales</taxon>
        <taxon>Tepidicella</taxon>
    </lineage>
</organism>
<dbReference type="PANTHER" id="PTHR43774:SF1">
    <property type="entry name" value="PEPTIDE METHIONINE SULFOXIDE REDUCTASE MSRA 2"/>
    <property type="match status" value="1"/>
</dbReference>
<sequence length="178" mass="19775">MEHSETVVLAGGCFWCVEAVFDQVRGVLDVESGYSNGQTPAPTYEAVCAGDTGHAEVVRVVFDPAVIGLRQILEIFFAVHDPTTPNRQGADVGTQYRSGIYWTRPEQAEVAQALIDELQAQGVFDAPIVTEVAPLRNYHRAEDEHQDFFARHPFHGYCMAVAAPKVRKLRQVFAEWAK</sequence>
<comment type="catalytic activity">
    <reaction evidence="2 4">
        <text>L-methionyl-[protein] + [thioredoxin]-disulfide + H2O = L-methionyl-(S)-S-oxide-[protein] + [thioredoxin]-dithiol</text>
        <dbReference type="Rhea" id="RHEA:14217"/>
        <dbReference type="Rhea" id="RHEA-COMP:10698"/>
        <dbReference type="Rhea" id="RHEA-COMP:10700"/>
        <dbReference type="Rhea" id="RHEA-COMP:12313"/>
        <dbReference type="Rhea" id="RHEA-COMP:12315"/>
        <dbReference type="ChEBI" id="CHEBI:15377"/>
        <dbReference type="ChEBI" id="CHEBI:16044"/>
        <dbReference type="ChEBI" id="CHEBI:29950"/>
        <dbReference type="ChEBI" id="CHEBI:44120"/>
        <dbReference type="ChEBI" id="CHEBI:50058"/>
        <dbReference type="EC" id="1.8.4.11"/>
    </reaction>
</comment>
<dbReference type="InterPro" id="IPR002569">
    <property type="entry name" value="Met_Sox_Rdtase_MsrA_dom"/>
</dbReference>
<comment type="similarity">
    <text evidence="4">Belongs to the MsrA Met sulfoxide reductase family.</text>
</comment>